<reference evidence="2 3" key="1">
    <citation type="submission" date="2024-02" db="EMBL/GenBank/DDBJ databases">
        <authorList>
            <person name="Vignale AGUSTIN F."/>
            <person name="Sosa J E."/>
            <person name="Modenutti C."/>
        </authorList>
    </citation>
    <scope>NUCLEOTIDE SEQUENCE [LARGE SCALE GENOMIC DNA]</scope>
</reference>
<evidence type="ECO:0000313" key="2">
    <source>
        <dbReference type="EMBL" id="CAK9140062.1"/>
    </source>
</evidence>
<dbReference type="EMBL" id="CAUOFW020001009">
    <property type="protein sequence ID" value="CAK9140062.1"/>
    <property type="molecule type" value="Genomic_DNA"/>
</dbReference>
<dbReference type="AlphaFoldDB" id="A0ABC8R5Q1"/>
<dbReference type="Proteomes" id="UP001642360">
    <property type="component" value="Unassembled WGS sequence"/>
</dbReference>
<protein>
    <submittedName>
        <fullName evidence="2">Uncharacterized protein</fullName>
    </submittedName>
</protein>
<evidence type="ECO:0000256" key="1">
    <source>
        <dbReference type="SAM" id="MobiDB-lite"/>
    </source>
</evidence>
<proteinExistence type="predicted"/>
<evidence type="ECO:0000313" key="3">
    <source>
        <dbReference type="Proteomes" id="UP001642360"/>
    </source>
</evidence>
<name>A0ABC8R5Q1_9AQUA</name>
<accession>A0ABC8R5Q1</accession>
<feature type="compositionally biased region" description="Pro residues" evidence="1">
    <location>
        <begin position="41"/>
        <end position="74"/>
    </location>
</feature>
<organism evidence="2 3">
    <name type="scientific">Ilex paraguariensis</name>
    <name type="common">yerba mate</name>
    <dbReference type="NCBI Taxonomy" id="185542"/>
    <lineage>
        <taxon>Eukaryota</taxon>
        <taxon>Viridiplantae</taxon>
        <taxon>Streptophyta</taxon>
        <taxon>Embryophyta</taxon>
        <taxon>Tracheophyta</taxon>
        <taxon>Spermatophyta</taxon>
        <taxon>Magnoliopsida</taxon>
        <taxon>eudicotyledons</taxon>
        <taxon>Gunneridae</taxon>
        <taxon>Pentapetalae</taxon>
        <taxon>asterids</taxon>
        <taxon>campanulids</taxon>
        <taxon>Aquifoliales</taxon>
        <taxon>Aquifoliaceae</taxon>
        <taxon>Ilex</taxon>
    </lineage>
</organism>
<keyword evidence="3" id="KW-1185">Reference proteome</keyword>
<sequence length="113" mass="12424">MSFLGINKNDEVLNEEEMLQTLFGGELARKPPRSRPTPCGHAPPPRGRSPPPPPCCPPPPHPPAPSPHRTPPSPRVGFENNMALSKEYEEEVTLSKEYEELTLLENGASFSTN</sequence>
<comment type="caution">
    <text evidence="2">The sequence shown here is derived from an EMBL/GenBank/DDBJ whole genome shotgun (WGS) entry which is preliminary data.</text>
</comment>
<feature type="region of interest" description="Disordered" evidence="1">
    <location>
        <begin position="23"/>
        <end position="79"/>
    </location>
</feature>
<gene>
    <name evidence="2" type="ORF">ILEXP_LOCUS7480</name>
</gene>